<dbReference type="AlphaFoldDB" id="A0A2T0WZP9"/>
<dbReference type="Proteomes" id="UP000238801">
    <property type="component" value="Unassembled WGS sequence"/>
</dbReference>
<dbReference type="Pfam" id="PF13469">
    <property type="entry name" value="Sulfotransfer_3"/>
    <property type="match status" value="1"/>
</dbReference>
<accession>A0A2T0WZP9</accession>
<dbReference type="Gene3D" id="3.40.50.300">
    <property type="entry name" value="P-loop containing nucleotide triphosphate hydrolases"/>
    <property type="match status" value="1"/>
</dbReference>
<evidence type="ECO:0000313" key="2">
    <source>
        <dbReference type="Proteomes" id="UP000238801"/>
    </source>
</evidence>
<dbReference type="SUPFAM" id="SSF52540">
    <property type="entry name" value="P-loop containing nucleoside triphosphate hydrolases"/>
    <property type="match status" value="1"/>
</dbReference>
<dbReference type="OrthoDB" id="9777890at2"/>
<proteinExistence type="predicted"/>
<keyword evidence="1" id="KW-0808">Transferase</keyword>
<dbReference type="EMBL" id="PVTT01000003">
    <property type="protein sequence ID" value="PRY92064.1"/>
    <property type="molecule type" value="Genomic_DNA"/>
</dbReference>
<sequence>MSALAGGGLILGSARCGSTLVSRILRLHPSILSLSELFATAGPYAFRPARVSGARFWARLSTPSRAFSAIANPETAPGEFLYGAAPYSAHDPWRCPPILAVTLPHLSDDPDALFAKLGAEARDWGVRDLGDQYRALFAALARHVGGRRIWVERSGGSLVAARTLLSTFPEARPVLLLRDGAETALSMRDYPAARVAIWAWRRLRPIGIDLLGEAGHYGRGAAWPLVAALGGLGAVRRIAATQPSLTDCGAFWSAVTSAGLRALDGHAPLAIRYQDLCRAPRPEIERLGLYIAGDAPEAWLAAAERLPRRRPSRIPDLHTEERDELMRSCAPGEDAVRRWLGSRTC</sequence>
<gene>
    <name evidence="1" type="ORF">BCF33_2758</name>
</gene>
<comment type="caution">
    <text evidence="1">The sequence shown here is derived from an EMBL/GenBank/DDBJ whole genome shotgun (WGS) entry which is preliminary data.</text>
</comment>
<dbReference type="InterPro" id="IPR027417">
    <property type="entry name" value="P-loop_NTPase"/>
</dbReference>
<reference evidence="1 2" key="1">
    <citation type="submission" date="2018-03" db="EMBL/GenBank/DDBJ databases">
        <title>Genomic Encyclopedia of Archaeal and Bacterial Type Strains, Phase II (KMG-II): from individual species to whole genera.</title>
        <authorList>
            <person name="Goeker M."/>
        </authorList>
    </citation>
    <scope>NUCLEOTIDE SEQUENCE [LARGE SCALE GENOMIC DNA]</scope>
    <source>
        <strain evidence="1 2">DSM 29318</strain>
    </source>
</reference>
<name>A0A2T0WZP9_9RHOB</name>
<dbReference type="GO" id="GO:0016740">
    <property type="term" value="F:transferase activity"/>
    <property type="evidence" value="ECO:0007669"/>
    <property type="project" value="UniProtKB-KW"/>
</dbReference>
<keyword evidence="2" id="KW-1185">Reference proteome</keyword>
<dbReference type="RefSeq" id="WP_106161809.1">
    <property type="nucleotide sequence ID" value="NZ_PVTT01000003.1"/>
</dbReference>
<evidence type="ECO:0000313" key="1">
    <source>
        <dbReference type="EMBL" id="PRY92064.1"/>
    </source>
</evidence>
<organism evidence="1 2">
    <name type="scientific">Hasllibacter halocynthiae</name>
    <dbReference type="NCBI Taxonomy" id="595589"/>
    <lineage>
        <taxon>Bacteria</taxon>
        <taxon>Pseudomonadati</taxon>
        <taxon>Pseudomonadota</taxon>
        <taxon>Alphaproteobacteria</taxon>
        <taxon>Rhodobacterales</taxon>
        <taxon>Roseobacteraceae</taxon>
        <taxon>Hasllibacter</taxon>
    </lineage>
</organism>
<protein>
    <submittedName>
        <fullName evidence="1">Sulfotransferase family protein</fullName>
    </submittedName>
</protein>